<dbReference type="InterPro" id="IPR001173">
    <property type="entry name" value="Glyco_trans_2-like"/>
</dbReference>
<reference evidence="2 3" key="1">
    <citation type="submission" date="2016-09" db="EMBL/GenBank/DDBJ databases">
        <authorList>
            <person name="Laine KS P."/>
        </authorList>
    </citation>
    <scope>NUCLEOTIDE SEQUENCE [LARGE SCALE GENOMIC DNA]</scope>
    <source>
        <strain evidence="2">PFRJS-23</strain>
    </source>
</reference>
<dbReference type="Pfam" id="PF00535">
    <property type="entry name" value="Glycos_transf_2"/>
    <property type="match status" value="1"/>
</dbReference>
<evidence type="ECO:0000259" key="1">
    <source>
        <dbReference type="Pfam" id="PF00535"/>
    </source>
</evidence>
<accession>A0A509MA36</accession>
<evidence type="ECO:0000313" key="3">
    <source>
        <dbReference type="Proteomes" id="UP000250080"/>
    </source>
</evidence>
<dbReference type="GO" id="GO:0016758">
    <property type="term" value="F:hexosyltransferase activity"/>
    <property type="evidence" value="ECO:0007669"/>
    <property type="project" value="UniProtKB-ARBA"/>
</dbReference>
<dbReference type="PANTHER" id="PTHR22916:SF3">
    <property type="entry name" value="UDP-GLCNAC:BETAGAL BETA-1,3-N-ACETYLGLUCOSAMINYLTRANSFERASE-LIKE PROTEIN 1"/>
    <property type="match status" value="1"/>
</dbReference>
<proteinExistence type="predicted"/>
<dbReference type="Proteomes" id="UP000250080">
    <property type="component" value="Chromosome I"/>
</dbReference>
<dbReference type="SUPFAM" id="SSF53448">
    <property type="entry name" value="Nucleotide-diphospho-sugar transferases"/>
    <property type="match status" value="1"/>
</dbReference>
<dbReference type="RefSeq" id="WP_044635841.1">
    <property type="nucleotide sequence ID" value="NZ_CCYR01000029.1"/>
</dbReference>
<feature type="domain" description="Glycosyltransferase 2-like" evidence="1">
    <location>
        <begin position="15"/>
        <end position="180"/>
    </location>
</feature>
<dbReference type="AlphaFoldDB" id="A0A509MA36"/>
<organism evidence="2 3">
    <name type="scientific">Propionibacterium freudenreichii</name>
    <dbReference type="NCBI Taxonomy" id="1744"/>
    <lineage>
        <taxon>Bacteria</taxon>
        <taxon>Bacillati</taxon>
        <taxon>Actinomycetota</taxon>
        <taxon>Actinomycetes</taxon>
        <taxon>Propionibacteriales</taxon>
        <taxon>Propionibacteriaceae</taxon>
        <taxon>Propionibacterium</taxon>
    </lineage>
</organism>
<dbReference type="Gene3D" id="3.90.550.10">
    <property type="entry name" value="Spore Coat Polysaccharide Biosynthesis Protein SpsA, Chain A"/>
    <property type="match status" value="1"/>
</dbReference>
<dbReference type="InterPro" id="IPR029044">
    <property type="entry name" value="Nucleotide-diphossugar_trans"/>
</dbReference>
<gene>
    <name evidence="2" type="ORF">PFR_JS23_51</name>
</gene>
<protein>
    <submittedName>
        <fullName evidence="2">CpsK</fullName>
    </submittedName>
</protein>
<name>A0A509MA36_9ACTN</name>
<sequence length="263" mass="29382">MPTDSSDATPRGMVSVCMATYNGAAFVTEQIASILPQLAAGDELVIVDDASRDDTVEVISRLDDPRIRLVARDENRGYVRTFEQALGLARGEYLFLCDQDDVWIPGRVDIMVEALGEHQVIASNLATLGGPDRIPGPFWITDWRVSSRDSDHSVRNLVQLLAGLQCYWGCAMAVRRDALDYLLPFPRFLDETHDQWIGLCGNMAHSMGHVDARTVWRRIHDSNLTPTQPRGLIPALRSRLMLLRCLAVAWQRGLHVGNPRKHG</sequence>
<dbReference type="PANTHER" id="PTHR22916">
    <property type="entry name" value="GLYCOSYLTRANSFERASE"/>
    <property type="match status" value="1"/>
</dbReference>
<evidence type="ECO:0000313" key="2">
    <source>
        <dbReference type="EMBL" id="SCQ73924.1"/>
    </source>
</evidence>
<dbReference type="EMBL" id="LT618793">
    <property type="protein sequence ID" value="SCQ73924.1"/>
    <property type="molecule type" value="Genomic_DNA"/>
</dbReference>